<dbReference type="SUPFAM" id="SSF46689">
    <property type="entry name" value="Homeodomain-like"/>
    <property type="match status" value="1"/>
</dbReference>
<protein>
    <submittedName>
        <fullName evidence="3">Mobile element protein</fullName>
    </submittedName>
</protein>
<dbReference type="Gene3D" id="1.10.10.10">
    <property type="entry name" value="Winged helix-like DNA-binding domain superfamily/Winged helix DNA-binding domain"/>
    <property type="match status" value="1"/>
</dbReference>
<evidence type="ECO:0000256" key="1">
    <source>
        <dbReference type="SAM" id="Coils"/>
    </source>
</evidence>
<dbReference type="EMBL" id="FUHU01000039">
    <property type="protein sequence ID" value="SJM64214.1"/>
    <property type="molecule type" value="Genomic_DNA"/>
</dbReference>
<keyword evidence="1" id="KW-0175">Coiled coil</keyword>
<keyword evidence="4" id="KW-1185">Reference proteome</keyword>
<name>A0A1R4G7N8_9MICO</name>
<feature type="region of interest" description="Disordered" evidence="2">
    <location>
        <begin position="1"/>
        <end position="20"/>
    </location>
</feature>
<dbReference type="AlphaFoldDB" id="A0A1R4G7N8"/>
<dbReference type="Proteomes" id="UP000195787">
    <property type="component" value="Unassembled WGS sequence"/>
</dbReference>
<dbReference type="InterPro" id="IPR036388">
    <property type="entry name" value="WH-like_DNA-bd_sf"/>
</dbReference>
<proteinExistence type="predicted"/>
<feature type="compositionally biased region" description="Polar residues" evidence="2">
    <location>
        <begin position="1"/>
        <end position="14"/>
    </location>
</feature>
<organism evidence="3 4">
    <name type="scientific">Agrococcus casei LMG 22410</name>
    <dbReference type="NCBI Taxonomy" id="1255656"/>
    <lineage>
        <taxon>Bacteria</taxon>
        <taxon>Bacillati</taxon>
        <taxon>Actinomycetota</taxon>
        <taxon>Actinomycetes</taxon>
        <taxon>Micrococcales</taxon>
        <taxon>Microbacteriaceae</taxon>
        <taxon>Agrococcus</taxon>
    </lineage>
</organism>
<sequence>MPKEQTSGKPTTRRYSTEEKAAAVRMVRALRTELGTDRGTVQRVALQLGYGIESVRTWVKQADIDDGHAQGVSTSEAQRVRELEQENRELRRANEILKRAASFFGAELDRQHRK</sequence>
<evidence type="ECO:0000313" key="3">
    <source>
        <dbReference type="EMBL" id="SJM64214.1"/>
    </source>
</evidence>
<dbReference type="GO" id="GO:0006313">
    <property type="term" value="P:DNA transposition"/>
    <property type="evidence" value="ECO:0007669"/>
    <property type="project" value="InterPro"/>
</dbReference>
<dbReference type="InterPro" id="IPR002514">
    <property type="entry name" value="Transposase_8"/>
</dbReference>
<evidence type="ECO:0000313" key="4">
    <source>
        <dbReference type="Proteomes" id="UP000195787"/>
    </source>
</evidence>
<feature type="coiled-coil region" evidence="1">
    <location>
        <begin position="73"/>
        <end position="100"/>
    </location>
</feature>
<dbReference type="GO" id="GO:0004803">
    <property type="term" value="F:transposase activity"/>
    <property type="evidence" value="ECO:0007669"/>
    <property type="project" value="InterPro"/>
</dbReference>
<reference evidence="3 4" key="1">
    <citation type="submission" date="2017-02" db="EMBL/GenBank/DDBJ databases">
        <authorList>
            <person name="Peterson S.W."/>
        </authorList>
    </citation>
    <scope>NUCLEOTIDE SEQUENCE [LARGE SCALE GENOMIC DNA]</scope>
    <source>
        <strain evidence="3 4">LMG 22410</strain>
    </source>
</reference>
<accession>A0A1R4G7N8</accession>
<dbReference type="InterPro" id="IPR009057">
    <property type="entry name" value="Homeodomain-like_sf"/>
</dbReference>
<evidence type="ECO:0000256" key="2">
    <source>
        <dbReference type="SAM" id="MobiDB-lite"/>
    </source>
</evidence>
<dbReference type="Pfam" id="PF01527">
    <property type="entry name" value="HTH_Tnp_1"/>
    <property type="match status" value="1"/>
</dbReference>
<dbReference type="GO" id="GO:0003677">
    <property type="term" value="F:DNA binding"/>
    <property type="evidence" value="ECO:0007669"/>
    <property type="project" value="InterPro"/>
</dbReference>
<gene>
    <name evidence="3" type="ORF">CZ674_09670</name>
</gene>